<protein>
    <submittedName>
        <fullName evidence="1">Uncharacterized protein</fullName>
    </submittedName>
</protein>
<name>A0ABT1CEB2_9HYPH</name>
<reference evidence="1 2" key="1">
    <citation type="submission" date="2022-06" db="EMBL/GenBank/DDBJ databases">
        <title>Mesorhizobium sp. strain RP14 Genome sequencing and assembly.</title>
        <authorList>
            <person name="Kim I."/>
        </authorList>
    </citation>
    <scope>NUCLEOTIDE SEQUENCE [LARGE SCALE GENOMIC DNA]</scope>
    <source>
        <strain evidence="2">RP14(2022)</strain>
    </source>
</reference>
<gene>
    <name evidence="1" type="ORF">NGM99_21205</name>
</gene>
<sequence>MPVPSKSNKRTLSSIEKASAEEFVALRLDEPSKLKLDSLLAQLKTSSDELHLSKRGNVDDLTDEQYETFSLKEKEQSQDAKAIAHFLAPRILRMKEGEGKRRWKSILAKFKRDEQIA</sequence>
<keyword evidence="2" id="KW-1185">Reference proteome</keyword>
<dbReference type="EMBL" id="JAMXQS010000014">
    <property type="protein sequence ID" value="MCO6052311.1"/>
    <property type="molecule type" value="Genomic_DNA"/>
</dbReference>
<evidence type="ECO:0000313" key="2">
    <source>
        <dbReference type="Proteomes" id="UP001205906"/>
    </source>
</evidence>
<evidence type="ECO:0000313" key="1">
    <source>
        <dbReference type="EMBL" id="MCO6052311.1"/>
    </source>
</evidence>
<proteinExistence type="predicted"/>
<dbReference type="RefSeq" id="WP_252822709.1">
    <property type="nucleotide sequence ID" value="NZ_JAMXQS010000014.1"/>
</dbReference>
<comment type="caution">
    <text evidence="1">The sequence shown here is derived from an EMBL/GenBank/DDBJ whole genome shotgun (WGS) entry which is preliminary data.</text>
</comment>
<organism evidence="1 2">
    <name type="scientific">Mesorhizobium liriopis</name>
    <dbReference type="NCBI Taxonomy" id="2953882"/>
    <lineage>
        <taxon>Bacteria</taxon>
        <taxon>Pseudomonadati</taxon>
        <taxon>Pseudomonadota</taxon>
        <taxon>Alphaproteobacteria</taxon>
        <taxon>Hyphomicrobiales</taxon>
        <taxon>Phyllobacteriaceae</taxon>
        <taxon>Mesorhizobium</taxon>
    </lineage>
</organism>
<accession>A0ABT1CEB2</accession>
<dbReference type="Proteomes" id="UP001205906">
    <property type="component" value="Unassembled WGS sequence"/>
</dbReference>